<dbReference type="Proteomes" id="UP000249661">
    <property type="component" value="Unassembled WGS sequence"/>
</dbReference>
<protein>
    <submittedName>
        <fullName evidence="1">Uncharacterized protein</fullName>
    </submittedName>
</protein>
<evidence type="ECO:0000313" key="1">
    <source>
        <dbReference type="EMBL" id="RAH66266.1"/>
    </source>
</evidence>
<evidence type="ECO:0000313" key="2">
    <source>
        <dbReference type="Proteomes" id="UP000249661"/>
    </source>
</evidence>
<reference evidence="1" key="1">
    <citation type="submission" date="2018-02" db="EMBL/GenBank/DDBJ databases">
        <title>The genomes of Aspergillus section Nigri reveals drivers in fungal speciation.</title>
        <authorList>
            <consortium name="DOE Joint Genome Institute"/>
            <person name="Vesth T.C."/>
            <person name="Nybo J."/>
            <person name="Theobald S."/>
            <person name="Brandl J."/>
            <person name="Frisvad J.C."/>
            <person name="Nielsen K.F."/>
            <person name="Lyhne E.K."/>
            <person name="Kogle M.E."/>
            <person name="Kuo A."/>
            <person name="Riley R."/>
            <person name="Clum A."/>
            <person name="Nolan M."/>
            <person name="Lipzen A."/>
            <person name="Salamov A."/>
            <person name="Henrissat B."/>
            <person name="Wiebenga A."/>
            <person name="De vries R.P."/>
            <person name="Grigoriev I.V."/>
            <person name="Mortensen U.H."/>
            <person name="Andersen M.R."/>
            <person name="Baker S.E."/>
        </authorList>
    </citation>
    <scope>NUCLEOTIDE SEQUENCE</scope>
    <source>
        <strain evidence="1">CBS 121060</strain>
    </source>
</reference>
<dbReference type="EMBL" id="KZ824984">
    <property type="protein sequence ID" value="RAH66266.1"/>
    <property type="molecule type" value="Genomic_DNA"/>
</dbReference>
<accession>A0ACD1GY45</accession>
<proteinExistence type="predicted"/>
<gene>
    <name evidence="1" type="ORF">BO66DRAFT_187399</name>
</gene>
<organism evidence="1 2">
    <name type="scientific">Aspergillus aculeatinus CBS 121060</name>
    <dbReference type="NCBI Taxonomy" id="1448322"/>
    <lineage>
        <taxon>Eukaryota</taxon>
        <taxon>Fungi</taxon>
        <taxon>Dikarya</taxon>
        <taxon>Ascomycota</taxon>
        <taxon>Pezizomycotina</taxon>
        <taxon>Eurotiomycetes</taxon>
        <taxon>Eurotiomycetidae</taxon>
        <taxon>Eurotiales</taxon>
        <taxon>Aspergillaceae</taxon>
        <taxon>Aspergillus</taxon>
        <taxon>Aspergillus subgen. Circumdati</taxon>
    </lineage>
</organism>
<name>A0ACD1GY45_9EURO</name>
<keyword evidence="2" id="KW-1185">Reference proteome</keyword>
<sequence>MTDTDGSQSYRPSTLNQPWISFARSACEKPVLHDTDVMCIAFEELIALSPIVVYCTVLEYVQSLPKRSHSRSSVCPVCTVHPESTDRVSSLLRPHGPRRNQKYESQPERLEGDRGRNERKDRVSEGRACEEDHGPTSCSFPSVDQREAVAAAALMNKLN</sequence>